<organism evidence="7 8">
    <name type="scientific">Paludibaculum fermentans</name>
    <dbReference type="NCBI Taxonomy" id="1473598"/>
    <lineage>
        <taxon>Bacteria</taxon>
        <taxon>Pseudomonadati</taxon>
        <taxon>Acidobacteriota</taxon>
        <taxon>Terriglobia</taxon>
        <taxon>Bryobacterales</taxon>
        <taxon>Bryobacteraceae</taxon>
        <taxon>Paludibaculum</taxon>
    </lineage>
</organism>
<dbReference type="GO" id="GO:0008840">
    <property type="term" value="F:4-hydroxy-tetrahydrodipicolinate synthase activity"/>
    <property type="evidence" value="ECO:0007669"/>
    <property type="project" value="TreeGrafter"/>
</dbReference>
<feature type="active site" description="Schiff-base intermediate with substrate" evidence="5">
    <location>
        <position position="153"/>
    </location>
</feature>
<dbReference type="SMART" id="SM01130">
    <property type="entry name" value="DHDPS"/>
    <property type="match status" value="1"/>
</dbReference>
<gene>
    <name evidence="7" type="ORF">IRI77_25650</name>
</gene>
<evidence type="ECO:0000256" key="3">
    <source>
        <dbReference type="ARBA" id="ARBA00023270"/>
    </source>
</evidence>
<dbReference type="AlphaFoldDB" id="A0A7S7NM78"/>
<dbReference type="Pfam" id="PF00701">
    <property type="entry name" value="DHDPS"/>
    <property type="match status" value="1"/>
</dbReference>
<keyword evidence="2 4" id="KW-0456">Lyase</keyword>
<evidence type="ECO:0000313" key="7">
    <source>
        <dbReference type="EMBL" id="QOY86176.1"/>
    </source>
</evidence>
<reference evidence="7 8" key="1">
    <citation type="submission" date="2020-10" db="EMBL/GenBank/DDBJ databases">
        <title>Complete genome sequence of Paludibaculum fermentans P105T, a facultatively anaerobic acidobacterium capable of dissimilatory Fe(III) reduction.</title>
        <authorList>
            <person name="Dedysh S.N."/>
            <person name="Beletsky A.V."/>
            <person name="Kulichevskaya I.S."/>
            <person name="Mardanov A.V."/>
            <person name="Ravin N.V."/>
        </authorList>
    </citation>
    <scope>NUCLEOTIDE SEQUENCE [LARGE SCALE GENOMIC DNA]</scope>
    <source>
        <strain evidence="7 8">P105</strain>
    </source>
</reference>
<dbReference type="CDD" id="cd00408">
    <property type="entry name" value="DHDPS-like"/>
    <property type="match status" value="1"/>
</dbReference>
<proteinExistence type="inferred from homology"/>
<dbReference type="PANTHER" id="PTHR12128">
    <property type="entry name" value="DIHYDRODIPICOLINATE SYNTHASE"/>
    <property type="match status" value="1"/>
</dbReference>
<dbReference type="InterPro" id="IPR013785">
    <property type="entry name" value="Aldolase_TIM"/>
</dbReference>
<evidence type="ECO:0000256" key="5">
    <source>
        <dbReference type="PIRSR" id="PIRSR001365-1"/>
    </source>
</evidence>
<dbReference type="Gene3D" id="3.20.20.70">
    <property type="entry name" value="Aldolase class I"/>
    <property type="match status" value="1"/>
</dbReference>
<sequence length="302" mass="32062">MLLPRDAEGGPAWDLFERNAELLMSAGGVGLCVNGATGEYVAASESERIEAVVRARRVAGNRGLIVSAVGAASLRETIALAHVSQEEGADVILIPPPHFFRYAQEDLAEFYRQAVGALRVPALLYNLPSFTARLDSSLCLDLIHQLPGLAGIKDSSGQLDILTSLTTPEGSTGVRLVGNDTVLAEAMRRQICDGSISGVAGVLPELTIGLWKAGVAGKTELFEQISGLLDELLAQLEPFPIPWGIKLVSAVRGFGTATFALPSSAVRQQQCAEFQAWFCEWWPGASELLGVPAAGTLSLRHS</sequence>
<dbReference type="PROSITE" id="PS00666">
    <property type="entry name" value="DHDPS_2"/>
    <property type="match status" value="1"/>
</dbReference>
<keyword evidence="3" id="KW-0704">Schiff base</keyword>
<feature type="binding site" evidence="6">
    <location>
        <position position="37"/>
    </location>
    <ligand>
        <name>pyruvate</name>
        <dbReference type="ChEBI" id="CHEBI:15361"/>
    </ligand>
</feature>
<dbReference type="Proteomes" id="UP000593892">
    <property type="component" value="Chromosome"/>
</dbReference>
<dbReference type="GO" id="GO:0044281">
    <property type="term" value="P:small molecule metabolic process"/>
    <property type="evidence" value="ECO:0007669"/>
    <property type="project" value="UniProtKB-ARBA"/>
</dbReference>
<name>A0A7S7NM78_PALFE</name>
<dbReference type="SUPFAM" id="SSF51569">
    <property type="entry name" value="Aldolase"/>
    <property type="match status" value="1"/>
</dbReference>
<dbReference type="KEGG" id="pfer:IRI77_25650"/>
<comment type="similarity">
    <text evidence="1 4">Belongs to the DapA family.</text>
</comment>
<accession>A0A7S7NM78</accession>
<keyword evidence="8" id="KW-1185">Reference proteome</keyword>
<protein>
    <submittedName>
        <fullName evidence="7">Dihydrodipicolinate synthase family protein</fullName>
    </submittedName>
</protein>
<evidence type="ECO:0000313" key="8">
    <source>
        <dbReference type="Proteomes" id="UP000593892"/>
    </source>
</evidence>
<evidence type="ECO:0000256" key="4">
    <source>
        <dbReference type="PIRNR" id="PIRNR001365"/>
    </source>
</evidence>
<evidence type="ECO:0000256" key="2">
    <source>
        <dbReference type="ARBA" id="ARBA00023239"/>
    </source>
</evidence>
<dbReference type="EMBL" id="CP063849">
    <property type="protein sequence ID" value="QOY86176.1"/>
    <property type="molecule type" value="Genomic_DNA"/>
</dbReference>
<evidence type="ECO:0000256" key="1">
    <source>
        <dbReference type="ARBA" id="ARBA00007592"/>
    </source>
</evidence>
<dbReference type="PANTHER" id="PTHR12128:SF66">
    <property type="entry name" value="4-HYDROXY-2-OXOGLUTARATE ALDOLASE, MITOCHONDRIAL"/>
    <property type="match status" value="1"/>
</dbReference>
<feature type="active site" description="Proton donor/acceptor" evidence="5">
    <location>
        <position position="125"/>
    </location>
</feature>
<evidence type="ECO:0000256" key="6">
    <source>
        <dbReference type="PIRSR" id="PIRSR001365-2"/>
    </source>
</evidence>
<dbReference type="PIRSF" id="PIRSF001365">
    <property type="entry name" value="DHDPS"/>
    <property type="match status" value="1"/>
</dbReference>
<dbReference type="InterPro" id="IPR020625">
    <property type="entry name" value="Schiff_base-form_aldolases_AS"/>
</dbReference>
<dbReference type="PRINTS" id="PR00146">
    <property type="entry name" value="DHPICSNTHASE"/>
</dbReference>
<feature type="binding site" evidence="6">
    <location>
        <position position="196"/>
    </location>
    <ligand>
        <name>pyruvate</name>
        <dbReference type="ChEBI" id="CHEBI:15361"/>
    </ligand>
</feature>
<dbReference type="InterPro" id="IPR002220">
    <property type="entry name" value="DapA-like"/>
</dbReference>